<evidence type="ECO:0000259" key="11">
    <source>
        <dbReference type="Pfam" id="PF01048"/>
    </source>
</evidence>
<dbReference type="InterPro" id="IPR011270">
    <property type="entry name" value="Pur_Nuc_Pase_Ino/Guo-sp"/>
</dbReference>
<comment type="catalytic activity">
    <reaction evidence="8">
        <text>a purine 2'-deoxy-D-ribonucleoside + phosphate = a purine nucleobase + 2-deoxy-alpha-D-ribose 1-phosphate</text>
        <dbReference type="Rhea" id="RHEA:36431"/>
        <dbReference type="ChEBI" id="CHEBI:26386"/>
        <dbReference type="ChEBI" id="CHEBI:43474"/>
        <dbReference type="ChEBI" id="CHEBI:57259"/>
        <dbReference type="ChEBI" id="CHEBI:142361"/>
        <dbReference type="EC" id="2.4.2.1"/>
    </reaction>
</comment>
<keyword evidence="5" id="KW-0597">Phosphoprotein</keyword>
<evidence type="ECO:0000256" key="10">
    <source>
        <dbReference type="PIRSR" id="PIRSR000477-2"/>
    </source>
</evidence>
<proteinExistence type="inferred from homology"/>
<dbReference type="EC" id="2.4.2.1" evidence="9"/>
<dbReference type="NCBIfam" id="TIGR01697">
    <property type="entry name" value="PNPH-PUNA-XAPA"/>
    <property type="match status" value="1"/>
</dbReference>
<feature type="binding site" evidence="10">
    <location>
        <position position="249"/>
    </location>
    <ligand>
        <name>phosphate</name>
        <dbReference type="ChEBI" id="CHEBI:43474"/>
    </ligand>
</feature>
<dbReference type="EMBL" id="JAECVW010000002">
    <property type="protein sequence ID" value="MBH8594381.1"/>
    <property type="molecule type" value="Genomic_DNA"/>
</dbReference>
<dbReference type="FunFam" id="3.40.50.1580:FF:000010">
    <property type="entry name" value="Purine nucleoside phosphorylase"/>
    <property type="match status" value="1"/>
</dbReference>
<gene>
    <name evidence="12" type="ORF">I8U20_03455</name>
</gene>
<dbReference type="InterPro" id="IPR035994">
    <property type="entry name" value="Nucleoside_phosphorylase_sf"/>
</dbReference>
<evidence type="ECO:0000256" key="8">
    <source>
        <dbReference type="ARBA" id="ARBA00048556"/>
    </source>
</evidence>
<dbReference type="NCBIfam" id="TIGR01700">
    <property type="entry name" value="PNPH"/>
    <property type="match status" value="1"/>
</dbReference>
<dbReference type="InterPro" id="IPR000845">
    <property type="entry name" value="Nucleoside_phosphorylase_d"/>
</dbReference>
<feature type="binding site" evidence="10">
    <location>
        <begin position="118"/>
        <end position="120"/>
    </location>
    <ligand>
        <name>phosphate</name>
        <dbReference type="ChEBI" id="CHEBI:43474"/>
    </ligand>
</feature>
<evidence type="ECO:0000256" key="4">
    <source>
        <dbReference type="ARBA" id="ARBA00011233"/>
    </source>
</evidence>
<accession>A0A8I1A803</accession>
<dbReference type="PIRSF" id="PIRSF000477">
    <property type="entry name" value="PurNPase"/>
    <property type="match status" value="1"/>
</dbReference>
<dbReference type="InterPro" id="IPR011268">
    <property type="entry name" value="Purine_phosphorylase"/>
</dbReference>
<reference evidence="12 13" key="1">
    <citation type="submission" date="2020-12" db="EMBL/GenBank/DDBJ databases">
        <title>WGS of Thermoactinomyces spp.</title>
        <authorList>
            <person name="Cheng K."/>
        </authorList>
    </citation>
    <scope>NUCLEOTIDE SEQUENCE [LARGE SCALE GENOMIC DNA]</scope>
    <source>
        <strain evidence="13">CICC 10671\DSM 43846</strain>
    </source>
</reference>
<evidence type="ECO:0000313" key="12">
    <source>
        <dbReference type="EMBL" id="MBH8594381.1"/>
    </source>
</evidence>
<comment type="similarity">
    <text evidence="3 9">Belongs to the PNP/MTAP phosphorylase family.</text>
</comment>
<comment type="pathway">
    <text evidence="2 9">Purine metabolism; purine nucleoside salvage.</text>
</comment>
<dbReference type="AlphaFoldDB" id="A0A8I1A803"/>
<dbReference type="PANTHER" id="PTHR11904">
    <property type="entry name" value="METHYLTHIOADENOSINE/PURINE NUCLEOSIDE PHOSPHORYLASE"/>
    <property type="match status" value="1"/>
</dbReference>
<organism evidence="12 13">
    <name type="scientific">Thermoactinomyces intermedius</name>
    <dbReference type="NCBI Taxonomy" id="2024"/>
    <lineage>
        <taxon>Bacteria</taxon>
        <taxon>Bacillati</taxon>
        <taxon>Bacillota</taxon>
        <taxon>Bacilli</taxon>
        <taxon>Bacillales</taxon>
        <taxon>Thermoactinomycetaceae</taxon>
        <taxon>Thermoactinomyces</taxon>
    </lineage>
</organism>
<dbReference type="GO" id="GO:0004731">
    <property type="term" value="F:purine-nucleoside phosphorylase activity"/>
    <property type="evidence" value="ECO:0007669"/>
    <property type="project" value="UniProtKB-EC"/>
</dbReference>
<dbReference type="Proteomes" id="UP000633619">
    <property type="component" value="Unassembled WGS sequence"/>
</dbReference>
<feature type="binding site" evidence="10">
    <location>
        <position position="150"/>
    </location>
    <ligand>
        <name>phosphate</name>
        <dbReference type="ChEBI" id="CHEBI:43474"/>
    </ligand>
</feature>
<name>A0A8I1A803_THEIN</name>
<feature type="binding site" evidence="10">
    <location>
        <position position="230"/>
    </location>
    <ligand>
        <name>a purine D-ribonucleoside</name>
        <dbReference type="ChEBI" id="CHEBI:142355"/>
    </ligand>
</feature>
<dbReference type="CDD" id="cd09009">
    <property type="entry name" value="PNP-EcPNPII_like"/>
    <property type="match status" value="1"/>
</dbReference>
<dbReference type="GO" id="GO:0005737">
    <property type="term" value="C:cytoplasm"/>
    <property type="evidence" value="ECO:0007669"/>
    <property type="project" value="TreeGrafter"/>
</dbReference>
<evidence type="ECO:0000256" key="7">
    <source>
        <dbReference type="ARBA" id="ARBA00022679"/>
    </source>
</evidence>
<comment type="caution">
    <text evidence="12">The sequence shown here is derived from an EMBL/GenBank/DDBJ whole genome shotgun (WGS) entry which is preliminary data.</text>
</comment>
<keyword evidence="7 9" id="KW-0808">Transferase</keyword>
<dbReference type="GO" id="GO:0009116">
    <property type="term" value="P:nucleoside metabolic process"/>
    <property type="evidence" value="ECO:0007669"/>
    <property type="project" value="InterPro"/>
</dbReference>
<protein>
    <recommendedName>
        <fullName evidence="9">Purine nucleoside phosphorylase</fullName>
        <ecNumber evidence="9">2.4.2.1</ecNumber>
    </recommendedName>
    <alternativeName>
        <fullName evidence="9">Inosine-guanosine phosphorylase</fullName>
    </alternativeName>
</protein>
<feature type="domain" description="Nucleoside phosphorylase" evidence="11">
    <location>
        <begin position="61"/>
        <end position="307"/>
    </location>
</feature>
<dbReference type="PANTHER" id="PTHR11904:SF9">
    <property type="entry name" value="PURINE NUCLEOSIDE PHOSPHORYLASE-RELATED"/>
    <property type="match status" value="1"/>
</dbReference>
<feature type="binding site" evidence="10">
    <location>
        <position position="67"/>
    </location>
    <ligand>
        <name>phosphate</name>
        <dbReference type="ChEBI" id="CHEBI:43474"/>
    </ligand>
</feature>
<evidence type="ECO:0000313" key="13">
    <source>
        <dbReference type="Proteomes" id="UP000633619"/>
    </source>
</evidence>
<evidence type="ECO:0000256" key="5">
    <source>
        <dbReference type="ARBA" id="ARBA00022553"/>
    </source>
</evidence>
<dbReference type="UniPathway" id="UPA00606"/>
<dbReference type="Pfam" id="PF01048">
    <property type="entry name" value="PNP_UDP_1"/>
    <property type="match status" value="1"/>
</dbReference>
<evidence type="ECO:0000256" key="9">
    <source>
        <dbReference type="PIRNR" id="PIRNR000477"/>
    </source>
</evidence>
<comment type="function">
    <text evidence="1">The purine nucleoside phosphorylases catalyze the phosphorolytic breakdown of the N-glycosidic bond in the beta-(deoxy)ribonucleoside molecules, with the formation of the corresponding free purine bases and pentose-1-phosphate. Cleaves guanosine, inosine, 2'-deoxyguanosine and 2'-deoxyinosine.</text>
</comment>
<keyword evidence="6 9" id="KW-0328">Glycosyltransferase</keyword>
<comment type="subunit">
    <text evidence="4">Homotrimer.</text>
</comment>
<evidence type="ECO:0000256" key="1">
    <source>
        <dbReference type="ARBA" id="ARBA00002678"/>
    </source>
</evidence>
<evidence type="ECO:0000256" key="6">
    <source>
        <dbReference type="ARBA" id="ARBA00022676"/>
    </source>
</evidence>
<sequence>MFRRCGSHHCRKLRCGHAENRKKLFERIEIKGVGETVSVTKEQIKEAAESIRGQIKEKPQVGLILGSGLGVLAEEIQEPVTSRYQDIPHFPVSTVEGHAGELISGKLENKNVMVMAGRFHLYEGHDPSSVVFPIRVMKELGVETLLVTNAAGGVNQSYEPGDLMVIRDHINLMFRNPLVGPNDPELGDRFPDMSVAYDEQLRKLAHQVAKEQGFSLQEGVYAGVLGPSYETPAEIRMIRTLGGDAVGMSTVPEVIAARHAGIRVLGISCISNMAAGILPQPLSHEEVIETGNRVKGKFIKLVKGILRQLD</sequence>
<evidence type="ECO:0000256" key="2">
    <source>
        <dbReference type="ARBA" id="ARBA00005058"/>
    </source>
</evidence>
<dbReference type="NCBIfam" id="NF006054">
    <property type="entry name" value="PRK08202.1"/>
    <property type="match status" value="1"/>
</dbReference>
<dbReference type="SUPFAM" id="SSF53167">
    <property type="entry name" value="Purine and uridine phosphorylases"/>
    <property type="match status" value="1"/>
</dbReference>
<evidence type="ECO:0000256" key="3">
    <source>
        <dbReference type="ARBA" id="ARBA00006751"/>
    </source>
</evidence>
<dbReference type="Gene3D" id="3.40.50.1580">
    <property type="entry name" value="Nucleoside phosphorylase domain"/>
    <property type="match status" value="1"/>
</dbReference>
<feature type="binding site" evidence="10">
    <location>
        <position position="98"/>
    </location>
    <ligand>
        <name>phosphate</name>
        <dbReference type="ChEBI" id="CHEBI:43474"/>
    </ligand>
</feature>
<feature type="binding site" evidence="10">
    <location>
        <position position="272"/>
    </location>
    <ligand>
        <name>a purine D-ribonucleoside</name>
        <dbReference type="ChEBI" id="CHEBI:142355"/>
    </ligand>
</feature>
<keyword evidence="13" id="KW-1185">Reference proteome</keyword>